<evidence type="ECO:0000256" key="1">
    <source>
        <dbReference type="SAM" id="SignalP"/>
    </source>
</evidence>
<feature type="chain" id="PRO_5042155455" evidence="1">
    <location>
        <begin position="16"/>
        <end position="127"/>
    </location>
</feature>
<proteinExistence type="predicted"/>
<accession>A0AAE1E184</accession>
<keyword evidence="1" id="KW-0732">Signal</keyword>
<dbReference type="Proteomes" id="UP001283361">
    <property type="component" value="Unassembled WGS sequence"/>
</dbReference>
<reference evidence="2" key="1">
    <citation type="journal article" date="2023" name="G3 (Bethesda)">
        <title>A reference genome for the long-term kleptoplast-retaining sea slug Elysia crispata morphotype clarki.</title>
        <authorList>
            <person name="Eastman K.E."/>
            <person name="Pendleton A.L."/>
            <person name="Shaikh M.A."/>
            <person name="Suttiyut T."/>
            <person name="Ogas R."/>
            <person name="Tomko P."/>
            <person name="Gavelis G."/>
            <person name="Widhalm J.R."/>
            <person name="Wisecaver J.H."/>
        </authorList>
    </citation>
    <scope>NUCLEOTIDE SEQUENCE</scope>
    <source>
        <strain evidence="2">ECLA1</strain>
    </source>
</reference>
<sequence>MILFFRLSIIGAILALSTSGWLNRAHDVFVRYVNKQGYSDKYLDPKWGIVTLGHTYGKNRALVYRSLRFAESRCSSRKGRYITRSGRLNKRCKASKNAPVFKRCTGLTVMLQHRSFVDAGTFACENG</sequence>
<evidence type="ECO:0000313" key="3">
    <source>
        <dbReference type="Proteomes" id="UP001283361"/>
    </source>
</evidence>
<comment type="caution">
    <text evidence="2">The sequence shown here is derived from an EMBL/GenBank/DDBJ whole genome shotgun (WGS) entry which is preliminary data.</text>
</comment>
<dbReference type="EMBL" id="JAWDGP010001626">
    <property type="protein sequence ID" value="KAK3789855.1"/>
    <property type="molecule type" value="Genomic_DNA"/>
</dbReference>
<name>A0AAE1E184_9GAST</name>
<evidence type="ECO:0000313" key="2">
    <source>
        <dbReference type="EMBL" id="KAK3789855.1"/>
    </source>
</evidence>
<gene>
    <name evidence="2" type="ORF">RRG08_060408</name>
</gene>
<protein>
    <submittedName>
        <fullName evidence="2">Uncharacterized protein</fullName>
    </submittedName>
</protein>
<dbReference type="AlphaFoldDB" id="A0AAE1E184"/>
<organism evidence="2 3">
    <name type="scientific">Elysia crispata</name>
    <name type="common">lettuce slug</name>
    <dbReference type="NCBI Taxonomy" id="231223"/>
    <lineage>
        <taxon>Eukaryota</taxon>
        <taxon>Metazoa</taxon>
        <taxon>Spiralia</taxon>
        <taxon>Lophotrochozoa</taxon>
        <taxon>Mollusca</taxon>
        <taxon>Gastropoda</taxon>
        <taxon>Heterobranchia</taxon>
        <taxon>Euthyneura</taxon>
        <taxon>Panpulmonata</taxon>
        <taxon>Sacoglossa</taxon>
        <taxon>Placobranchoidea</taxon>
        <taxon>Plakobranchidae</taxon>
        <taxon>Elysia</taxon>
    </lineage>
</organism>
<feature type="signal peptide" evidence="1">
    <location>
        <begin position="1"/>
        <end position="15"/>
    </location>
</feature>
<keyword evidence="3" id="KW-1185">Reference proteome</keyword>